<reference evidence="4" key="1">
    <citation type="submission" date="2023-07" db="EMBL/GenBank/DDBJ databases">
        <title>30 novel species of actinomycetes from the DSMZ collection.</title>
        <authorList>
            <person name="Nouioui I."/>
        </authorList>
    </citation>
    <scope>NUCLEOTIDE SEQUENCE [LARGE SCALE GENOMIC DNA]</scope>
    <source>
        <strain evidence="4">DSM 41886</strain>
    </source>
</reference>
<accession>A0ABU2S9E9</accession>
<feature type="transmembrane region" description="Helical" evidence="2">
    <location>
        <begin position="54"/>
        <end position="76"/>
    </location>
</feature>
<keyword evidence="2" id="KW-0472">Membrane</keyword>
<proteinExistence type="predicted"/>
<organism evidence="3 4">
    <name type="scientific">Streptomyces johnsoniae</name>
    <dbReference type="NCBI Taxonomy" id="3075532"/>
    <lineage>
        <taxon>Bacteria</taxon>
        <taxon>Bacillati</taxon>
        <taxon>Actinomycetota</taxon>
        <taxon>Actinomycetes</taxon>
        <taxon>Kitasatosporales</taxon>
        <taxon>Streptomycetaceae</taxon>
        <taxon>Streptomyces</taxon>
    </lineage>
</organism>
<evidence type="ECO:0000313" key="4">
    <source>
        <dbReference type="Proteomes" id="UP001183615"/>
    </source>
</evidence>
<keyword evidence="2" id="KW-1133">Transmembrane helix</keyword>
<name>A0ABU2S9E9_9ACTN</name>
<dbReference type="Proteomes" id="UP001183615">
    <property type="component" value="Unassembled WGS sequence"/>
</dbReference>
<comment type="caution">
    <text evidence="3">The sequence shown here is derived from an EMBL/GenBank/DDBJ whole genome shotgun (WGS) entry which is preliminary data.</text>
</comment>
<evidence type="ECO:0000256" key="2">
    <source>
        <dbReference type="SAM" id="Phobius"/>
    </source>
</evidence>
<evidence type="ECO:0000313" key="3">
    <source>
        <dbReference type="EMBL" id="MDT0445601.1"/>
    </source>
</evidence>
<keyword evidence="2" id="KW-0812">Transmembrane</keyword>
<keyword evidence="4" id="KW-1185">Reference proteome</keyword>
<sequence>MTGATERNDPRDQDTAARLGERLHERARRLELTAEPPVAAVLRLGRRERRRRRVVISAAAVTALVLPLGAAGLGLLPVDAPSAADSAGPALTVRPGERLGIGHGIQLALLGPGEVAVGTAGTIDAAMESAGPHELERAGLAAYVLPAAIETAGGETVHAGTWRAEEPPTALTIRTDQGELAATLVTLPGSPTWGAWFVVVPGEEEPIRGATLKAQDGPPLYSTDFATAEPVDPPAP</sequence>
<dbReference type="RefSeq" id="WP_311619782.1">
    <property type="nucleotide sequence ID" value="NZ_JAVREV010000014.1"/>
</dbReference>
<protein>
    <recommendedName>
        <fullName evidence="5">Anti-sigma factor</fullName>
    </recommendedName>
</protein>
<gene>
    <name evidence="3" type="ORF">RM779_23825</name>
</gene>
<evidence type="ECO:0000256" key="1">
    <source>
        <dbReference type="SAM" id="MobiDB-lite"/>
    </source>
</evidence>
<evidence type="ECO:0008006" key="5">
    <source>
        <dbReference type="Google" id="ProtNLM"/>
    </source>
</evidence>
<dbReference type="EMBL" id="JAVREV010000014">
    <property type="protein sequence ID" value="MDT0445601.1"/>
    <property type="molecule type" value="Genomic_DNA"/>
</dbReference>
<feature type="region of interest" description="Disordered" evidence="1">
    <location>
        <begin position="211"/>
        <end position="236"/>
    </location>
</feature>